<dbReference type="Proteomes" id="UP001165960">
    <property type="component" value="Unassembled WGS sequence"/>
</dbReference>
<protein>
    <submittedName>
        <fullName evidence="1">Uncharacterized protein</fullName>
    </submittedName>
</protein>
<dbReference type="EMBL" id="QTSX02002462">
    <property type="protein sequence ID" value="KAJ9075453.1"/>
    <property type="molecule type" value="Genomic_DNA"/>
</dbReference>
<evidence type="ECO:0000313" key="2">
    <source>
        <dbReference type="Proteomes" id="UP001165960"/>
    </source>
</evidence>
<comment type="caution">
    <text evidence="1">The sequence shown here is derived from an EMBL/GenBank/DDBJ whole genome shotgun (WGS) entry which is preliminary data.</text>
</comment>
<evidence type="ECO:0000313" key="1">
    <source>
        <dbReference type="EMBL" id="KAJ9075453.1"/>
    </source>
</evidence>
<proteinExistence type="predicted"/>
<sequence length="258" mass="29080">MGSFAERQLNQRGWKKGEGLGKNKSGISTAIKVAKKNDTRGVGTKGENFEFAWWDHVYNKVSSSVQVENVDGDVKVKVDNEDLLSRNQMGIISTELVITHKGAEAVESEIQGRELNTEQLNAKRALYGYFVKSFAGSMNVEKSFATKISDKDLFEACGRLTARKGARAEQKGKLERTEHELSMASIASQKDTKPQKSDDSDSTKTVNKKGKKKDKREKEEKTDSKKKSKSKKSIKEKLEKKKEKKEKKDKKEKSKKQK</sequence>
<gene>
    <name evidence="1" type="ORF">DSO57_1035983</name>
</gene>
<name>A0ACC2TLM7_9FUNG</name>
<organism evidence="1 2">
    <name type="scientific">Entomophthora muscae</name>
    <dbReference type="NCBI Taxonomy" id="34485"/>
    <lineage>
        <taxon>Eukaryota</taxon>
        <taxon>Fungi</taxon>
        <taxon>Fungi incertae sedis</taxon>
        <taxon>Zoopagomycota</taxon>
        <taxon>Entomophthoromycotina</taxon>
        <taxon>Entomophthoromycetes</taxon>
        <taxon>Entomophthorales</taxon>
        <taxon>Entomophthoraceae</taxon>
        <taxon>Entomophthora</taxon>
    </lineage>
</organism>
<keyword evidence="2" id="KW-1185">Reference proteome</keyword>
<reference evidence="1" key="1">
    <citation type="submission" date="2022-04" db="EMBL/GenBank/DDBJ databases">
        <title>Genome of the entomopathogenic fungus Entomophthora muscae.</title>
        <authorList>
            <person name="Elya C."/>
            <person name="Lovett B.R."/>
            <person name="Lee E."/>
            <person name="Macias A.M."/>
            <person name="Hajek A.E."/>
            <person name="De Bivort B.L."/>
            <person name="Kasson M.T."/>
            <person name="De Fine Licht H.H."/>
            <person name="Stajich J.E."/>
        </authorList>
    </citation>
    <scope>NUCLEOTIDE SEQUENCE</scope>
    <source>
        <strain evidence="1">Berkeley</strain>
    </source>
</reference>
<accession>A0ACC2TLM7</accession>